<dbReference type="Gramene" id="Os05t0579050-00">
    <property type="protein sequence ID" value="Os05t0579050-00"/>
    <property type="gene ID" value="Os05g0579050"/>
</dbReference>
<reference evidence="3" key="1">
    <citation type="journal article" date="2005" name="Nature">
        <title>The map-based sequence of the rice genome.</title>
        <authorList>
            <consortium name="International rice genome sequencing project (IRGSP)"/>
            <person name="Matsumoto T."/>
            <person name="Wu J."/>
            <person name="Kanamori H."/>
            <person name="Katayose Y."/>
            <person name="Fujisawa M."/>
            <person name="Namiki N."/>
            <person name="Mizuno H."/>
            <person name="Yamamoto K."/>
            <person name="Antonio B.A."/>
            <person name="Baba T."/>
            <person name="Sakata K."/>
            <person name="Nagamura Y."/>
            <person name="Aoki H."/>
            <person name="Arikawa K."/>
            <person name="Arita K."/>
            <person name="Bito T."/>
            <person name="Chiden Y."/>
            <person name="Fujitsuka N."/>
            <person name="Fukunaka R."/>
            <person name="Hamada M."/>
            <person name="Harada C."/>
            <person name="Hayashi A."/>
            <person name="Hijishita S."/>
            <person name="Honda M."/>
            <person name="Hosokawa S."/>
            <person name="Ichikawa Y."/>
            <person name="Idonuma A."/>
            <person name="Iijima M."/>
            <person name="Ikeda M."/>
            <person name="Ikeno M."/>
            <person name="Ito K."/>
            <person name="Ito S."/>
            <person name="Ito T."/>
            <person name="Ito Y."/>
            <person name="Ito Y."/>
            <person name="Iwabuchi A."/>
            <person name="Kamiya K."/>
            <person name="Karasawa W."/>
            <person name="Kurita K."/>
            <person name="Katagiri S."/>
            <person name="Kikuta A."/>
            <person name="Kobayashi H."/>
            <person name="Kobayashi N."/>
            <person name="Machita K."/>
            <person name="Maehara T."/>
            <person name="Masukawa M."/>
            <person name="Mizubayashi T."/>
            <person name="Mukai Y."/>
            <person name="Nagasaki H."/>
            <person name="Nagata Y."/>
            <person name="Naito S."/>
            <person name="Nakashima M."/>
            <person name="Nakama Y."/>
            <person name="Nakamichi Y."/>
            <person name="Nakamura M."/>
            <person name="Meguro A."/>
            <person name="Negishi M."/>
            <person name="Ohta I."/>
            <person name="Ohta T."/>
            <person name="Okamoto M."/>
            <person name="Ono N."/>
            <person name="Saji S."/>
            <person name="Sakaguchi M."/>
            <person name="Sakai K."/>
            <person name="Shibata M."/>
            <person name="Shimokawa T."/>
            <person name="Song J."/>
            <person name="Takazaki Y."/>
            <person name="Terasawa K."/>
            <person name="Tsugane M."/>
            <person name="Tsuji K."/>
            <person name="Ueda S."/>
            <person name="Waki K."/>
            <person name="Yamagata H."/>
            <person name="Yamamoto M."/>
            <person name="Yamamoto S."/>
            <person name="Yamane H."/>
            <person name="Yoshiki S."/>
            <person name="Yoshihara R."/>
            <person name="Yukawa K."/>
            <person name="Zhong H."/>
            <person name="Yano M."/>
            <person name="Yuan Q."/>
            <person name="Ouyang S."/>
            <person name="Liu J."/>
            <person name="Jones K.M."/>
            <person name="Gansberger K."/>
            <person name="Moffat K."/>
            <person name="Hill J."/>
            <person name="Bera J."/>
            <person name="Fadrosh D."/>
            <person name="Jin S."/>
            <person name="Johri S."/>
            <person name="Kim M."/>
            <person name="Overton L."/>
            <person name="Reardon M."/>
            <person name="Tsitrin T."/>
            <person name="Vuong H."/>
            <person name="Weaver B."/>
            <person name="Ciecko A."/>
            <person name="Tallon L."/>
            <person name="Jackson J."/>
            <person name="Pai G."/>
            <person name="Aken S.V."/>
            <person name="Utterback T."/>
            <person name="Reidmuller S."/>
            <person name="Feldblyum T."/>
            <person name="Hsiao J."/>
            <person name="Zismann V."/>
            <person name="Iobst S."/>
            <person name="de Vazeille A.R."/>
            <person name="Buell C.R."/>
            <person name="Ying K."/>
            <person name="Li Y."/>
            <person name="Lu T."/>
            <person name="Huang Y."/>
            <person name="Zhao Q."/>
            <person name="Feng Q."/>
            <person name="Zhang L."/>
            <person name="Zhu J."/>
            <person name="Weng Q."/>
            <person name="Mu J."/>
            <person name="Lu Y."/>
            <person name="Fan D."/>
            <person name="Liu Y."/>
            <person name="Guan J."/>
            <person name="Zhang Y."/>
            <person name="Yu S."/>
            <person name="Liu X."/>
            <person name="Zhang Y."/>
            <person name="Hong G."/>
            <person name="Han B."/>
            <person name="Choisne N."/>
            <person name="Demange N."/>
            <person name="Orjeda G."/>
            <person name="Samain S."/>
            <person name="Cattolico L."/>
            <person name="Pelletier E."/>
            <person name="Couloux A."/>
            <person name="Segurens B."/>
            <person name="Wincker P."/>
            <person name="D'Hont A."/>
            <person name="Scarpelli C."/>
            <person name="Weissenbach J."/>
            <person name="Salanoubat M."/>
            <person name="Quetier F."/>
            <person name="Yu Y."/>
            <person name="Kim H.R."/>
            <person name="Rambo T."/>
            <person name="Currie J."/>
            <person name="Collura K."/>
            <person name="Luo M."/>
            <person name="Yang T."/>
            <person name="Ammiraju J.S.S."/>
            <person name="Engler F."/>
            <person name="Soderlund C."/>
            <person name="Wing R.A."/>
            <person name="Palmer L.E."/>
            <person name="de la Bastide M."/>
            <person name="Spiegel L."/>
            <person name="Nascimento L."/>
            <person name="Zutavern T."/>
            <person name="O'Shaughnessy A."/>
            <person name="Dike S."/>
            <person name="Dedhia N."/>
            <person name="Preston R."/>
            <person name="Balija V."/>
            <person name="McCombie W.R."/>
            <person name="Chow T."/>
            <person name="Chen H."/>
            <person name="Chung M."/>
            <person name="Chen C."/>
            <person name="Shaw J."/>
            <person name="Wu H."/>
            <person name="Hsiao K."/>
            <person name="Chao Y."/>
            <person name="Chu M."/>
            <person name="Cheng C."/>
            <person name="Hour A."/>
            <person name="Lee P."/>
            <person name="Lin S."/>
            <person name="Lin Y."/>
            <person name="Liou J."/>
            <person name="Liu S."/>
            <person name="Hsing Y."/>
            <person name="Raghuvanshi S."/>
            <person name="Mohanty A."/>
            <person name="Bharti A.K."/>
            <person name="Gaur A."/>
            <person name="Gupta V."/>
            <person name="Kumar D."/>
            <person name="Ravi V."/>
            <person name="Vij S."/>
            <person name="Kapur A."/>
            <person name="Khurana P."/>
            <person name="Khurana P."/>
            <person name="Khurana J.P."/>
            <person name="Tyagi A.K."/>
            <person name="Gaikwad K."/>
            <person name="Singh A."/>
            <person name="Dalal V."/>
            <person name="Srivastava S."/>
            <person name="Dixit A."/>
            <person name="Pal A.K."/>
            <person name="Ghazi I.A."/>
            <person name="Yadav M."/>
            <person name="Pandit A."/>
            <person name="Bhargava A."/>
            <person name="Sureshbabu K."/>
            <person name="Batra K."/>
            <person name="Sharma T.R."/>
            <person name="Mohapatra T."/>
            <person name="Singh N.K."/>
            <person name="Messing J."/>
            <person name="Nelson A.B."/>
            <person name="Fuks G."/>
            <person name="Kavchok S."/>
            <person name="Keizer G."/>
            <person name="Linton E."/>
            <person name="Llaca V."/>
            <person name="Song R."/>
            <person name="Tanyolac B."/>
            <person name="Young S."/>
            <person name="Ho-Il K."/>
            <person name="Hahn J.H."/>
            <person name="Sangsakoo G."/>
            <person name="Vanavichit A."/>
            <person name="de Mattos Luiz.A.T."/>
            <person name="Zimmer P.D."/>
            <person name="Malone G."/>
            <person name="Dellagostin O."/>
            <person name="de Oliveira A.C."/>
            <person name="Bevan M."/>
            <person name="Bancroft I."/>
            <person name="Minx P."/>
            <person name="Cordum H."/>
            <person name="Wilson R."/>
            <person name="Cheng Z."/>
            <person name="Jin W."/>
            <person name="Jiang J."/>
            <person name="Leong S.A."/>
            <person name="Iwama H."/>
            <person name="Gojobori T."/>
            <person name="Itoh T."/>
            <person name="Niimura Y."/>
            <person name="Fujii Y."/>
            <person name="Habara T."/>
            <person name="Sakai H."/>
            <person name="Sato Y."/>
            <person name="Wilson G."/>
            <person name="Kumar K."/>
            <person name="McCouch S."/>
            <person name="Juretic N."/>
            <person name="Hoen D."/>
            <person name="Wright S."/>
            <person name="Bruskiewich R."/>
            <person name="Bureau T."/>
            <person name="Miyao A."/>
            <person name="Hirochika H."/>
            <person name="Nishikawa T."/>
            <person name="Kadowaki K."/>
            <person name="Sugiura M."/>
            <person name="Burr B."/>
            <person name="Sasaki T."/>
        </authorList>
    </citation>
    <scope>NUCLEOTIDE SEQUENCE [LARGE SCALE GENOMIC DNA]</scope>
    <source>
        <strain evidence="3">cv. Nipponbare</strain>
    </source>
</reference>
<evidence type="ECO:0000313" key="2">
    <source>
        <dbReference type="EMBL" id="BAS95503.1"/>
    </source>
</evidence>
<organism evidence="2 3">
    <name type="scientific">Oryza sativa subsp. japonica</name>
    <name type="common">Rice</name>
    <dbReference type="NCBI Taxonomy" id="39947"/>
    <lineage>
        <taxon>Eukaryota</taxon>
        <taxon>Viridiplantae</taxon>
        <taxon>Streptophyta</taxon>
        <taxon>Embryophyta</taxon>
        <taxon>Tracheophyta</taxon>
        <taxon>Spermatophyta</taxon>
        <taxon>Magnoliopsida</taxon>
        <taxon>Liliopsida</taxon>
        <taxon>Poales</taxon>
        <taxon>Poaceae</taxon>
        <taxon>BOP clade</taxon>
        <taxon>Oryzoideae</taxon>
        <taxon>Oryzeae</taxon>
        <taxon>Oryzinae</taxon>
        <taxon>Oryza</taxon>
        <taxon>Oryza sativa</taxon>
    </lineage>
</organism>
<keyword evidence="3" id="KW-1185">Reference proteome</keyword>
<dbReference type="PaxDb" id="39947-A0A0P0WRD7"/>
<dbReference type="Proteomes" id="UP000059680">
    <property type="component" value="Chromosome 5"/>
</dbReference>
<dbReference type="EMBL" id="AP014961">
    <property type="protein sequence ID" value="BAS95503.1"/>
    <property type="molecule type" value="Genomic_DNA"/>
</dbReference>
<reference evidence="2 3" key="3">
    <citation type="journal article" date="2013" name="Rice">
        <title>Improvement of the Oryza sativa Nipponbare reference genome using next generation sequence and optical map data.</title>
        <authorList>
            <person name="Kawahara Y."/>
            <person name="de la Bastide M."/>
            <person name="Hamilton J.P."/>
            <person name="Kanamori H."/>
            <person name="McCombie W.R."/>
            <person name="Ouyang S."/>
            <person name="Schwartz D.C."/>
            <person name="Tanaka T."/>
            <person name="Wu J."/>
            <person name="Zhou S."/>
            <person name="Childs K.L."/>
            <person name="Davidson R.M."/>
            <person name="Lin H."/>
            <person name="Quesada-Ocampo L."/>
            <person name="Vaillancourt B."/>
            <person name="Sakai H."/>
            <person name="Lee S.S."/>
            <person name="Kim J."/>
            <person name="Numa H."/>
            <person name="Itoh T."/>
            <person name="Buell C.R."/>
            <person name="Matsumoto T."/>
        </authorList>
    </citation>
    <scope>NUCLEOTIDE SEQUENCE [LARGE SCALE GENOMIC DNA]</scope>
    <source>
        <strain evidence="3">cv. Nipponbare</strain>
    </source>
</reference>
<proteinExistence type="predicted"/>
<feature type="compositionally biased region" description="Basic and acidic residues" evidence="1">
    <location>
        <begin position="63"/>
        <end position="73"/>
    </location>
</feature>
<accession>A0A0P0WRD7</accession>
<reference evidence="2 3" key="2">
    <citation type="journal article" date="2013" name="Plant Cell Physiol.">
        <title>Rice Annotation Project Database (RAP-DB): an integrative and interactive database for rice genomics.</title>
        <authorList>
            <person name="Sakai H."/>
            <person name="Lee S.S."/>
            <person name="Tanaka T."/>
            <person name="Numa H."/>
            <person name="Kim J."/>
            <person name="Kawahara Y."/>
            <person name="Wakimoto H."/>
            <person name="Yang C.C."/>
            <person name="Iwamoto M."/>
            <person name="Abe T."/>
            <person name="Yamada Y."/>
            <person name="Muto A."/>
            <person name="Inokuchi H."/>
            <person name="Ikemura T."/>
            <person name="Matsumoto T."/>
            <person name="Sasaki T."/>
            <person name="Itoh T."/>
        </authorList>
    </citation>
    <scope>NUCLEOTIDE SEQUENCE [LARGE SCALE GENOMIC DNA]</scope>
    <source>
        <strain evidence="3">cv. Nipponbare</strain>
    </source>
</reference>
<gene>
    <name evidence="2" type="ordered locus">Os05g0579050</name>
    <name evidence="2" type="ORF">OSNPB_050579050</name>
</gene>
<sequence length="73" mass="8410">MYSAIWPLAMAPTIAPTFDSDPNSENSERVRPRSEMMASWVGEEKPQVKPNWMGPRATMRVQRTAETEESRRE</sequence>
<feature type="region of interest" description="Disordered" evidence="1">
    <location>
        <begin position="12"/>
        <end position="73"/>
    </location>
</feature>
<name>A0A0P0WRD7_ORYSJ</name>
<protein>
    <submittedName>
        <fullName evidence="2">Os05g0579050 protein</fullName>
    </submittedName>
</protein>
<evidence type="ECO:0000313" key="3">
    <source>
        <dbReference type="Proteomes" id="UP000059680"/>
    </source>
</evidence>
<dbReference type="AlphaFoldDB" id="A0A0P0WRD7"/>
<evidence type="ECO:0000256" key="1">
    <source>
        <dbReference type="SAM" id="MobiDB-lite"/>
    </source>
</evidence>
<dbReference type="InParanoid" id="A0A0P0WRD7"/>